<name>A0AAW8FJ81_9ACTN</name>
<reference evidence="2" key="1">
    <citation type="submission" date="2023-07" db="EMBL/GenBank/DDBJ databases">
        <title>Comparative genomics of wheat-associated soil bacteria to identify genetic determinants of phenazine resistance.</title>
        <authorList>
            <person name="Mouncey N."/>
        </authorList>
    </citation>
    <scope>NUCLEOTIDE SEQUENCE</scope>
    <source>
        <strain evidence="2">V4I22</strain>
    </source>
</reference>
<evidence type="ECO:0000256" key="1">
    <source>
        <dbReference type="SAM" id="MobiDB-lite"/>
    </source>
</evidence>
<dbReference type="EMBL" id="JAUSZV010000005">
    <property type="protein sequence ID" value="MDQ0909867.1"/>
    <property type="molecule type" value="Genomic_DNA"/>
</dbReference>
<gene>
    <name evidence="2" type="ORF">QFZ22_005852</name>
</gene>
<feature type="compositionally biased region" description="Basic and acidic residues" evidence="1">
    <location>
        <begin position="1"/>
        <end position="12"/>
    </location>
</feature>
<sequence length="66" mass="6842">MGSVDEADHQVLSRDGPTPTHESPTAAFTKAPAEETRVRATEVAASMCTDGARVAAKSLLDMAGRA</sequence>
<proteinExistence type="predicted"/>
<dbReference type="RefSeq" id="WP_306980012.1">
    <property type="nucleotide sequence ID" value="NZ_JAUSZV010000005.1"/>
</dbReference>
<protein>
    <submittedName>
        <fullName evidence="2">Uncharacterized protein</fullName>
    </submittedName>
</protein>
<dbReference type="Proteomes" id="UP001234216">
    <property type="component" value="Unassembled WGS sequence"/>
</dbReference>
<accession>A0AAW8FJ81</accession>
<dbReference type="AlphaFoldDB" id="A0AAW8FJ81"/>
<organism evidence="2 3">
    <name type="scientific">Streptomyces canus</name>
    <dbReference type="NCBI Taxonomy" id="58343"/>
    <lineage>
        <taxon>Bacteria</taxon>
        <taxon>Bacillati</taxon>
        <taxon>Actinomycetota</taxon>
        <taxon>Actinomycetes</taxon>
        <taxon>Kitasatosporales</taxon>
        <taxon>Streptomycetaceae</taxon>
        <taxon>Streptomyces</taxon>
        <taxon>Streptomyces aurantiacus group</taxon>
    </lineage>
</organism>
<feature type="region of interest" description="Disordered" evidence="1">
    <location>
        <begin position="1"/>
        <end position="35"/>
    </location>
</feature>
<evidence type="ECO:0000313" key="2">
    <source>
        <dbReference type="EMBL" id="MDQ0909867.1"/>
    </source>
</evidence>
<comment type="caution">
    <text evidence="2">The sequence shown here is derived from an EMBL/GenBank/DDBJ whole genome shotgun (WGS) entry which is preliminary data.</text>
</comment>
<evidence type="ECO:0000313" key="3">
    <source>
        <dbReference type="Proteomes" id="UP001234216"/>
    </source>
</evidence>